<dbReference type="EMBL" id="CP098242">
    <property type="protein sequence ID" value="WAW11345.1"/>
    <property type="molecule type" value="Genomic_DNA"/>
</dbReference>
<protein>
    <submittedName>
        <fullName evidence="1">Flagellar protein FlaG</fullName>
    </submittedName>
</protein>
<dbReference type="InterPro" id="IPR005186">
    <property type="entry name" value="FlaG"/>
</dbReference>
<dbReference type="RefSeq" id="WP_269310444.1">
    <property type="nucleotide sequence ID" value="NZ_CP098242.1"/>
</dbReference>
<gene>
    <name evidence="1" type="ORF">NB640_09905</name>
</gene>
<name>A0A9E9LX34_9BURK</name>
<reference evidence="1" key="1">
    <citation type="journal article" date="2022" name="Front. Microbiol.">
        <title>New perspectives on an old grouping: The genomic and phenotypic variability of Oxalobacter formigenes and the implications for calcium oxalate stone prevention.</title>
        <authorList>
            <person name="Chmiel J.A."/>
            <person name="Carr C."/>
            <person name="Stuivenberg G.A."/>
            <person name="Venema R."/>
            <person name="Chanyi R.M."/>
            <person name="Al K.F."/>
            <person name="Giguere D."/>
            <person name="Say H."/>
            <person name="Akouris P.P."/>
            <person name="Dominguez Romero S.A."/>
            <person name="Kwong A."/>
            <person name="Tai V."/>
            <person name="Koval S.F."/>
            <person name="Razvi H."/>
            <person name="Bjazevic J."/>
            <person name="Burton J.P."/>
        </authorList>
    </citation>
    <scope>NUCLEOTIDE SEQUENCE</scope>
    <source>
        <strain evidence="1">WoOx3</strain>
    </source>
</reference>
<dbReference type="Proteomes" id="UP001156215">
    <property type="component" value="Chromosome"/>
</dbReference>
<evidence type="ECO:0000313" key="1">
    <source>
        <dbReference type="EMBL" id="WAW11345.1"/>
    </source>
</evidence>
<keyword evidence="1" id="KW-0282">Flagellum</keyword>
<dbReference type="AlphaFoldDB" id="A0A9E9LX34"/>
<dbReference type="Pfam" id="PF03646">
    <property type="entry name" value="FlaG"/>
    <property type="match status" value="1"/>
</dbReference>
<dbReference type="Gene3D" id="3.30.160.170">
    <property type="entry name" value="FlaG-like"/>
    <property type="match status" value="1"/>
</dbReference>
<keyword evidence="2" id="KW-1185">Reference proteome</keyword>
<dbReference type="InterPro" id="IPR035924">
    <property type="entry name" value="FlaG-like_sf"/>
</dbReference>
<sequence length="46" mass="4989">MIWGRVLVKVVDPETKDVIKQFPSEEAIALAKSLGQGNGSLHRAKA</sequence>
<organism evidence="1 2">
    <name type="scientific">Oxalobacter vibrioformis</name>
    <dbReference type="NCBI Taxonomy" id="933080"/>
    <lineage>
        <taxon>Bacteria</taxon>
        <taxon>Pseudomonadati</taxon>
        <taxon>Pseudomonadota</taxon>
        <taxon>Betaproteobacteria</taxon>
        <taxon>Burkholderiales</taxon>
        <taxon>Oxalobacteraceae</taxon>
        <taxon>Oxalobacter</taxon>
    </lineage>
</organism>
<keyword evidence="1" id="KW-0969">Cilium</keyword>
<keyword evidence="1" id="KW-0966">Cell projection</keyword>
<dbReference type="KEGG" id="ovb:NB640_09905"/>
<dbReference type="SUPFAM" id="SSF160214">
    <property type="entry name" value="FlaG-like"/>
    <property type="match status" value="1"/>
</dbReference>
<proteinExistence type="predicted"/>
<evidence type="ECO:0000313" key="2">
    <source>
        <dbReference type="Proteomes" id="UP001156215"/>
    </source>
</evidence>
<accession>A0A9E9LX34</accession>